<dbReference type="Proteomes" id="UP001186944">
    <property type="component" value="Unassembled WGS sequence"/>
</dbReference>
<evidence type="ECO:0000259" key="3">
    <source>
        <dbReference type="Pfam" id="PF07593"/>
    </source>
</evidence>
<dbReference type="AlphaFoldDB" id="A0AA88XM90"/>
<dbReference type="InterPro" id="IPR011519">
    <property type="entry name" value="UnbV_ASPIC"/>
</dbReference>
<dbReference type="EMBL" id="VSWD01000011">
    <property type="protein sequence ID" value="KAK3087997.1"/>
    <property type="molecule type" value="Genomic_DNA"/>
</dbReference>
<dbReference type="PANTHER" id="PTHR16026">
    <property type="entry name" value="CARTILAGE ACIDIC PROTEIN 1"/>
    <property type="match status" value="1"/>
</dbReference>
<keyword evidence="1" id="KW-0732">Signal</keyword>
<feature type="compositionally biased region" description="Polar residues" evidence="2">
    <location>
        <begin position="352"/>
        <end position="363"/>
    </location>
</feature>
<evidence type="ECO:0000256" key="2">
    <source>
        <dbReference type="SAM" id="MobiDB-lite"/>
    </source>
</evidence>
<name>A0AA88XM90_PINIB</name>
<accession>A0AA88XM90</accession>
<dbReference type="PANTHER" id="PTHR16026:SF0">
    <property type="entry name" value="CARTILAGE ACIDIC PROTEIN 1"/>
    <property type="match status" value="1"/>
</dbReference>
<dbReference type="InterPro" id="IPR027039">
    <property type="entry name" value="Crtac1"/>
</dbReference>
<evidence type="ECO:0000313" key="5">
    <source>
        <dbReference type="Proteomes" id="UP001186944"/>
    </source>
</evidence>
<dbReference type="SUPFAM" id="SSF69318">
    <property type="entry name" value="Integrin alpha N-terminal domain"/>
    <property type="match status" value="1"/>
</dbReference>
<dbReference type="InterPro" id="IPR013517">
    <property type="entry name" value="FG-GAP"/>
</dbReference>
<reference evidence="4" key="1">
    <citation type="submission" date="2019-08" db="EMBL/GenBank/DDBJ databases">
        <title>The improved chromosome-level genome for the pearl oyster Pinctada fucata martensii using PacBio sequencing and Hi-C.</title>
        <authorList>
            <person name="Zheng Z."/>
        </authorList>
    </citation>
    <scope>NUCLEOTIDE SEQUENCE</scope>
    <source>
        <strain evidence="4">ZZ-2019</strain>
        <tissue evidence="4">Adductor muscle</tissue>
    </source>
</reference>
<evidence type="ECO:0000256" key="1">
    <source>
        <dbReference type="ARBA" id="ARBA00022729"/>
    </source>
</evidence>
<organism evidence="4 5">
    <name type="scientific">Pinctada imbricata</name>
    <name type="common">Atlantic pearl-oyster</name>
    <name type="synonym">Pinctada martensii</name>
    <dbReference type="NCBI Taxonomy" id="66713"/>
    <lineage>
        <taxon>Eukaryota</taxon>
        <taxon>Metazoa</taxon>
        <taxon>Spiralia</taxon>
        <taxon>Lophotrochozoa</taxon>
        <taxon>Mollusca</taxon>
        <taxon>Bivalvia</taxon>
        <taxon>Autobranchia</taxon>
        <taxon>Pteriomorphia</taxon>
        <taxon>Pterioida</taxon>
        <taxon>Pterioidea</taxon>
        <taxon>Pteriidae</taxon>
        <taxon>Pinctada</taxon>
    </lineage>
</organism>
<dbReference type="Gene3D" id="2.130.10.130">
    <property type="entry name" value="Integrin alpha, N-terminal"/>
    <property type="match status" value="1"/>
</dbReference>
<protein>
    <recommendedName>
        <fullName evidence="3">ASPIC/UnbV domain-containing protein</fullName>
    </recommendedName>
</protein>
<proteinExistence type="predicted"/>
<keyword evidence="5" id="KW-1185">Reference proteome</keyword>
<dbReference type="InterPro" id="IPR028994">
    <property type="entry name" value="Integrin_alpha_N"/>
</dbReference>
<sequence>MDEMHPNNNIEEGRIVLKNVASEAGIEKATGGRGLVVGPILGNDGKSDILFGNEGNYMLGNRGENFLFQNQGDGTFKDLASEADILDENENGRGIALGDFNRDGLLDIACGNWEGYHRIFIQYINDAGKRKFKNVASSVFSEPSMIRTVIAADFDNDGFTEIFLNNICDYYKDQPNKLFTLRNKNDKLAIMESDIGEALEVNGYGTGAAVADIDEDGSLELLVSHGESKAQALSVYKVNSDKLTGNNWIRIYPKTKYGAPARGALVKVYTSEEETMSHVIDGGSGYLCQMEPFAHFGTGFDFVVKLDVTWPDGKTHSQSLTSADRNTVITVDHPDSEIIRNMRENSSDVQHKTVNVSTGREEL</sequence>
<comment type="caution">
    <text evidence="4">The sequence shown here is derived from an EMBL/GenBank/DDBJ whole genome shotgun (WGS) entry which is preliminary data.</text>
</comment>
<feature type="region of interest" description="Disordered" evidence="2">
    <location>
        <begin position="344"/>
        <end position="363"/>
    </location>
</feature>
<gene>
    <name evidence="4" type="ORF">FSP39_013264</name>
</gene>
<dbReference type="Pfam" id="PF07593">
    <property type="entry name" value="UnbV_ASPIC"/>
    <property type="match status" value="1"/>
</dbReference>
<feature type="domain" description="ASPIC/UnbV" evidence="3">
    <location>
        <begin position="261"/>
        <end position="325"/>
    </location>
</feature>
<dbReference type="Pfam" id="PF13517">
    <property type="entry name" value="FG-GAP_3"/>
    <property type="match status" value="1"/>
</dbReference>
<evidence type="ECO:0000313" key="4">
    <source>
        <dbReference type="EMBL" id="KAK3087997.1"/>
    </source>
</evidence>